<evidence type="ECO:0000256" key="5">
    <source>
        <dbReference type="SAM" id="MobiDB-lite"/>
    </source>
</evidence>
<keyword evidence="2" id="KW-0677">Repeat</keyword>
<dbReference type="InterPro" id="IPR032675">
    <property type="entry name" value="LRR_dom_sf"/>
</dbReference>
<reference evidence="10 11" key="1">
    <citation type="submission" date="2019-03" db="EMBL/GenBank/DDBJ databases">
        <authorList>
            <person name="Gaulin E."/>
            <person name="Dumas B."/>
        </authorList>
    </citation>
    <scope>NUCLEOTIDE SEQUENCE [LARGE SCALE GENOMIC DNA]</scope>
    <source>
        <strain evidence="10">CBS 568.67</strain>
    </source>
</reference>
<feature type="chain" id="PRO_5033827669" evidence="7">
    <location>
        <begin position="19"/>
        <end position="928"/>
    </location>
</feature>
<keyword evidence="11" id="KW-1185">Reference proteome</keyword>
<dbReference type="SUPFAM" id="SSF52058">
    <property type="entry name" value="L domain-like"/>
    <property type="match status" value="1"/>
</dbReference>
<name>A0A485LM61_9STRA</name>
<keyword evidence="4" id="KW-0067">ATP-binding</keyword>
<dbReference type="InterPro" id="IPR001611">
    <property type="entry name" value="Leu-rich_rpt"/>
</dbReference>
<feature type="region of interest" description="Disordered" evidence="5">
    <location>
        <begin position="24"/>
        <end position="80"/>
    </location>
</feature>
<dbReference type="PANTHER" id="PTHR48056">
    <property type="entry name" value="LRR RECEPTOR-LIKE SERINE/THREONINE-PROTEIN KINASE-RELATED"/>
    <property type="match status" value="1"/>
</dbReference>
<evidence type="ECO:0000256" key="4">
    <source>
        <dbReference type="ARBA" id="ARBA00022840"/>
    </source>
</evidence>
<feature type="domain" description="Protein kinase" evidence="8">
    <location>
        <begin position="672"/>
        <end position="908"/>
    </location>
</feature>
<dbReference type="SUPFAM" id="SSF56112">
    <property type="entry name" value="Protein kinase-like (PK-like)"/>
    <property type="match status" value="1"/>
</dbReference>
<proteinExistence type="predicted"/>
<dbReference type="OrthoDB" id="69842at2759"/>
<protein>
    <submittedName>
        <fullName evidence="10">Aste57867_23048 protein</fullName>
    </submittedName>
</protein>
<keyword evidence="6" id="KW-0472">Membrane</keyword>
<accession>A0A485LM61</accession>
<dbReference type="Gene3D" id="1.10.510.10">
    <property type="entry name" value="Transferase(Phosphotransferase) domain 1"/>
    <property type="match status" value="1"/>
</dbReference>
<gene>
    <name evidence="10" type="primary">Aste57867_23048</name>
    <name evidence="9" type="ORF">As57867_022977</name>
    <name evidence="10" type="ORF">ASTE57867_23048</name>
</gene>
<dbReference type="GO" id="GO:0005524">
    <property type="term" value="F:ATP binding"/>
    <property type="evidence" value="ECO:0007669"/>
    <property type="project" value="UniProtKB-KW"/>
</dbReference>
<evidence type="ECO:0000256" key="3">
    <source>
        <dbReference type="ARBA" id="ARBA00022741"/>
    </source>
</evidence>
<evidence type="ECO:0000313" key="9">
    <source>
        <dbReference type="EMBL" id="KAF0685019.1"/>
    </source>
</evidence>
<evidence type="ECO:0000256" key="2">
    <source>
        <dbReference type="ARBA" id="ARBA00022737"/>
    </source>
</evidence>
<evidence type="ECO:0000256" key="7">
    <source>
        <dbReference type="SAM" id="SignalP"/>
    </source>
</evidence>
<keyword evidence="6" id="KW-0812">Transmembrane</keyword>
<organism evidence="10 11">
    <name type="scientific">Aphanomyces stellatus</name>
    <dbReference type="NCBI Taxonomy" id="120398"/>
    <lineage>
        <taxon>Eukaryota</taxon>
        <taxon>Sar</taxon>
        <taxon>Stramenopiles</taxon>
        <taxon>Oomycota</taxon>
        <taxon>Saprolegniomycetes</taxon>
        <taxon>Saprolegniales</taxon>
        <taxon>Verrucalvaceae</taxon>
        <taxon>Aphanomyces</taxon>
    </lineage>
</organism>
<dbReference type="GO" id="GO:0004672">
    <property type="term" value="F:protein kinase activity"/>
    <property type="evidence" value="ECO:0007669"/>
    <property type="project" value="InterPro"/>
</dbReference>
<dbReference type="Proteomes" id="UP000332933">
    <property type="component" value="Unassembled WGS sequence"/>
</dbReference>
<feature type="compositionally biased region" description="Low complexity" evidence="5">
    <location>
        <begin position="24"/>
        <end position="39"/>
    </location>
</feature>
<reference evidence="9" key="2">
    <citation type="submission" date="2019-06" db="EMBL/GenBank/DDBJ databases">
        <title>Genomics analysis of Aphanomyces spp. identifies a new class of oomycete effector associated with host adaptation.</title>
        <authorList>
            <person name="Gaulin E."/>
        </authorList>
    </citation>
    <scope>NUCLEOTIDE SEQUENCE</scope>
    <source>
        <strain evidence="9">CBS 578.67</strain>
    </source>
</reference>
<evidence type="ECO:0000259" key="8">
    <source>
        <dbReference type="PROSITE" id="PS50011"/>
    </source>
</evidence>
<dbReference type="AlphaFoldDB" id="A0A485LM61"/>
<evidence type="ECO:0000313" key="10">
    <source>
        <dbReference type="EMBL" id="VFT99696.1"/>
    </source>
</evidence>
<dbReference type="Pfam" id="PF07714">
    <property type="entry name" value="PK_Tyr_Ser-Thr"/>
    <property type="match status" value="1"/>
</dbReference>
<evidence type="ECO:0000256" key="1">
    <source>
        <dbReference type="ARBA" id="ARBA00022614"/>
    </source>
</evidence>
<keyword evidence="7" id="KW-0732">Signal</keyword>
<dbReference type="InterPro" id="IPR050647">
    <property type="entry name" value="Plant_LRR-RLKs"/>
</dbReference>
<sequence>MVQRLWLFLCVLAASVLSDLPPSTTMAAPASHAHAASMSRRLHSKHKDDEDTDPPRRRGKTKKSKTETRPPLQGSLAAMDTPDVFTTDDEKALKKYMKTHHNVARSRAMSADAEEAAISQSQFDTAATESYGVCDPTLHLTACLQRGTGLTVPCMTKTNATNGGACAITFVREKDPGKANHDEKFYTLAAADGDIPGLAVQSLEETLVVQSVPASRHMDFSNMKSFVMENLALPEGVHTLRLANLQLNGYPAKGCRNITLPSTMRRIALRMNRLKTFDPSNWANVPLQDMCVVNFLENNLLSDLGNVTFPPSVTTLNLRNNVIRAFSGTTLPTSLRILRLGNNHIPSVEAVPMTNLTQLVTLELRENKNITMLTKATGDALPSTLTNLDFSLCSISRIDADFKLPHNLTVLKLRHNNLTSIFNLTLPTSLGEFTLEGNDLIDARITHANFDVLRRSLRSPSKGTTYATAPPQCRPGIERSMAIHSLVVCVVLDPSNPVDQAVVLGGAQASTVVALGHSTFVSTVLPILLSAIGGAALVAVAFVAIYRRRQRYDHGAAAMAHKSALSGTVLLNTASRVSYVEYSSSSVNASLMELNPRHDRRFVSSSVAPSSFDPSVDSLVTAEYDSDPPTSASAALTSSISCDMESCPSSLHAWMSWVIPPRDVQDVDRRATKVYVNTVDPNDDQVYTTMASLVGVCHGRRVTLVAAATDAADALLATLTTIHHPHVVPFFGVTWTDHGDDASLLLVFESVGGGTLRAPLLLDHVCPPTQKFAIAFAVADVLTYLHGHGVGRPYSHLSVDAILLDVHGQVKLNLLHNKETNEVWTAPEHRDDAPTAAASLEADVYAFGILLATLDREAVPDLSDQDPLLWFTPGCPASIRDVGLRCVQEDPRQRPSMAEVMTVLTEFAHDGESSAAASTVSTTDTFNH</sequence>
<dbReference type="PROSITE" id="PS51450">
    <property type="entry name" value="LRR"/>
    <property type="match status" value="1"/>
</dbReference>
<dbReference type="EMBL" id="VJMH01007223">
    <property type="protein sequence ID" value="KAF0685019.1"/>
    <property type="molecule type" value="Genomic_DNA"/>
</dbReference>
<dbReference type="EMBL" id="CAADRA010007249">
    <property type="protein sequence ID" value="VFT99696.1"/>
    <property type="molecule type" value="Genomic_DNA"/>
</dbReference>
<keyword evidence="1" id="KW-0433">Leucine-rich repeat</keyword>
<dbReference type="InterPro" id="IPR001245">
    <property type="entry name" value="Ser-Thr/Tyr_kinase_cat_dom"/>
</dbReference>
<keyword evidence="6" id="KW-1133">Transmembrane helix</keyword>
<evidence type="ECO:0000313" key="11">
    <source>
        <dbReference type="Proteomes" id="UP000332933"/>
    </source>
</evidence>
<feature type="transmembrane region" description="Helical" evidence="6">
    <location>
        <begin position="524"/>
        <end position="546"/>
    </location>
</feature>
<dbReference type="Gene3D" id="3.80.10.10">
    <property type="entry name" value="Ribonuclease Inhibitor"/>
    <property type="match status" value="1"/>
</dbReference>
<keyword evidence="3" id="KW-0547">Nucleotide-binding</keyword>
<dbReference type="PROSITE" id="PS50011">
    <property type="entry name" value="PROTEIN_KINASE_DOM"/>
    <property type="match status" value="1"/>
</dbReference>
<dbReference type="PANTHER" id="PTHR48056:SF81">
    <property type="entry name" value="RECEPTOR PROTEIN-TYROSINE KINASE CEPR1"/>
    <property type="match status" value="1"/>
</dbReference>
<dbReference type="InterPro" id="IPR000719">
    <property type="entry name" value="Prot_kinase_dom"/>
</dbReference>
<dbReference type="InterPro" id="IPR011009">
    <property type="entry name" value="Kinase-like_dom_sf"/>
</dbReference>
<evidence type="ECO:0000256" key="6">
    <source>
        <dbReference type="SAM" id="Phobius"/>
    </source>
</evidence>
<feature type="signal peptide" evidence="7">
    <location>
        <begin position="1"/>
        <end position="18"/>
    </location>
</feature>
<feature type="compositionally biased region" description="Basic and acidic residues" evidence="5">
    <location>
        <begin position="46"/>
        <end position="56"/>
    </location>
</feature>